<evidence type="ECO:0000313" key="1">
    <source>
        <dbReference type="EMBL" id="TCP22403.1"/>
    </source>
</evidence>
<evidence type="ECO:0000313" key="2">
    <source>
        <dbReference type="Proteomes" id="UP000294564"/>
    </source>
</evidence>
<dbReference type="OrthoDB" id="1450101at2"/>
<dbReference type="RefSeq" id="WP_132795912.1">
    <property type="nucleotide sequence ID" value="NZ_SLXM01000012.1"/>
</dbReference>
<proteinExistence type="predicted"/>
<gene>
    <name evidence="1" type="ORF">EV195_11252</name>
</gene>
<protein>
    <submittedName>
        <fullName evidence="1">Uncharacterized protein</fullName>
    </submittedName>
</protein>
<comment type="caution">
    <text evidence="1">The sequence shown here is derived from an EMBL/GenBank/DDBJ whole genome shotgun (WGS) entry which is preliminary data.</text>
</comment>
<reference evidence="1 2" key="1">
    <citation type="submission" date="2019-03" db="EMBL/GenBank/DDBJ databases">
        <title>Genomic Encyclopedia of Type Strains, Phase IV (KMG-IV): sequencing the most valuable type-strain genomes for metagenomic binning, comparative biology and taxonomic classification.</title>
        <authorList>
            <person name="Goeker M."/>
        </authorList>
    </citation>
    <scope>NUCLEOTIDE SEQUENCE [LARGE SCALE GENOMIC DNA]</scope>
    <source>
        <strain evidence="1 2">DSM 14836</strain>
    </source>
</reference>
<dbReference type="Proteomes" id="UP000294564">
    <property type="component" value="Unassembled WGS sequence"/>
</dbReference>
<sequence>MKIKQEENGNIVITGANGDILYILPSMYVHQHKRKKNAILLNNSPSYGSELSGISILANNVNSVGDVHFNGDVKQLKELLSTQIAVSGIVSNKQEPLTKENDPNYVAYLQANTFEKLLAFVKANKSNIGGVTVRDGKIVEEEYLCQFETFIIRVTLNYIYRVDKPNLVNEVLMFGSTTYVLKPVKVYQYDVNDEIVEYQYREV</sequence>
<organism evidence="1 2">
    <name type="scientific">Tenacibaculum skagerrakense</name>
    <dbReference type="NCBI Taxonomy" id="186571"/>
    <lineage>
        <taxon>Bacteria</taxon>
        <taxon>Pseudomonadati</taxon>
        <taxon>Bacteroidota</taxon>
        <taxon>Flavobacteriia</taxon>
        <taxon>Flavobacteriales</taxon>
        <taxon>Flavobacteriaceae</taxon>
        <taxon>Tenacibaculum</taxon>
    </lineage>
</organism>
<keyword evidence="2" id="KW-1185">Reference proteome</keyword>
<dbReference type="AlphaFoldDB" id="A0A4R2NLA2"/>
<name>A0A4R2NLA2_9FLAO</name>
<dbReference type="EMBL" id="SLXM01000012">
    <property type="protein sequence ID" value="TCP22403.1"/>
    <property type="molecule type" value="Genomic_DNA"/>
</dbReference>
<accession>A0A4R2NLA2</accession>